<dbReference type="InterPro" id="IPR002641">
    <property type="entry name" value="PNPLA_dom"/>
</dbReference>
<evidence type="ECO:0000256" key="2">
    <source>
        <dbReference type="ARBA" id="ARBA00022963"/>
    </source>
</evidence>
<dbReference type="GO" id="GO:0006631">
    <property type="term" value="P:fatty acid metabolic process"/>
    <property type="evidence" value="ECO:0007669"/>
    <property type="project" value="TreeGrafter"/>
</dbReference>
<evidence type="ECO:0000313" key="6">
    <source>
        <dbReference type="EMBL" id="KAK4534532.1"/>
    </source>
</evidence>
<feature type="active site" description="Proton acceptor" evidence="4">
    <location>
        <position position="454"/>
    </location>
</feature>
<dbReference type="PANTHER" id="PTHR24185:SF1">
    <property type="entry name" value="CALCIUM-INDEPENDENT PHOSPHOLIPASE A2-GAMMA"/>
    <property type="match status" value="1"/>
</dbReference>
<evidence type="ECO:0000313" key="7">
    <source>
        <dbReference type="Proteomes" id="UP001301350"/>
    </source>
</evidence>
<feature type="short sequence motif" description="DGA/G" evidence="4">
    <location>
        <begin position="454"/>
        <end position="456"/>
    </location>
</feature>
<organism evidence="6 7">
    <name type="scientific">Cyanidium caldarium</name>
    <name type="common">Red alga</name>
    <dbReference type="NCBI Taxonomy" id="2771"/>
    <lineage>
        <taxon>Eukaryota</taxon>
        <taxon>Rhodophyta</taxon>
        <taxon>Bangiophyceae</taxon>
        <taxon>Cyanidiales</taxon>
        <taxon>Cyanidiaceae</taxon>
        <taxon>Cyanidium</taxon>
    </lineage>
</organism>
<dbReference type="PANTHER" id="PTHR24185">
    <property type="entry name" value="CALCIUM-INDEPENDENT PHOSPHOLIPASE A2-GAMMA"/>
    <property type="match status" value="1"/>
</dbReference>
<dbReference type="Proteomes" id="UP001301350">
    <property type="component" value="Unassembled WGS sequence"/>
</dbReference>
<dbReference type="GO" id="GO:0016020">
    <property type="term" value="C:membrane"/>
    <property type="evidence" value="ECO:0007669"/>
    <property type="project" value="TreeGrafter"/>
</dbReference>
<feature type="active site" description="Nucleophile" evidence="4">
    <location>
        <position position="302"/>
    </location>
</feature>
<accession>A0AAV9IQL3</accession>
<evidence type="ECO:0000256" key="4">
    <source>
        <dbReference type="PROSITE-ProRule" id="PRU01161"/>
    </source>
</evidence>
<feature type="domain" description="PNPLA" evidence="5">
    <location>
        <begin position="264"/>
        <end position="467"/>
    </location>
</feature>
<keyword evidence="7" id="KW-1185">Reference proteome</keyword>
<dbReference type="EMBL" id="JANCYW010000002">
    <property type="protein sequence ID" value="KAK4534532.1"/>
    <property type="molecule type" value="Genomic_DNA"/>
</dbReference>
<dbReference type="Pfam" id="PF01734">
    <property type="entry name" value="Patatin"/>
    <property type="match status" value="1"/>
</dbReference>
<dbReference type="AlphaFoldDB" id="A0AAV9IQL3"/>
<comment type="caution">
    <text evidence="6">The sequence shown here is derived from an EMBL/GenBank/DDBJ whole genome shotgun (WGS) entry which is preliminary data.</text>
</comment>
<evidence type="ECO:0000256" key="1">
    <source>
        <dbReference type="ARBA" id="ARBA00022801"/>
    </source>
</evidence>
<dbReference type="Gene3D" id="3.40.1090.10">
    <property type="entry name" value="Cytosolic phospholipase A2 catalytic domain"/>
    <property type="match status" value="1"/>
</dbReference>
<dbReference type="GO" id="GO:0016042">
    <property type="term" value="P:lipid catabolic process"/>
    <property type="evidence" value="ECO:0007669"/>
    <property type="project" value="UniProtKB-UniRule"/>
</dbReference>
<dbReference type="PROSITE" id="PS51635">
    <property type="entry name" value="PNPLA"/>
    <property type="match status" value="1"/>
</dbReference>
<evidence type="ECO:0000256" key="3">
    <source>
        <dbReference type="ARBA" id="ARBA00023098"/>
    </source>
</evidence>
<name>A0AAV9IQL3_CYACA</name>
<keyword evidence="2 4" id="KW-0442">Lipid degradation</keyword>
<gene>
    <name evidence="6" type="ORF">CDCA_CDCA02G0557</name>
</gene>
<feature type="short sequence motif" description="GXSXG" evidence="4">
    <location>
        <begin position="300"/>
        <end position="304"/>
    </location>
</feature>
<proteinExistence type="predicted"/>
<protein>
    <recommendedName>
        <fullName evidence="5">PNPLA domain-containing protein</fullName>
    </recommendedName>
</protein>
<reference evidence="6 7" key="1">
    <citation type="submission" date="2022-07" db="EMBL/GenBank/DDBJ databases">
        <title>Genome-wide signatures of adaptation to extreme environments.</title>
        <authorList>
            <person name="Cho C.H."/>
            <person name="Yoon H.S."/>
        </authorList>
    </citation>
    <scope>NUCLEOTIDE SEQUENCE [LARGE SCALE GENOMIC DNA]</scope>
    <source>
        <strain evidence="6 7">DBV 063 E5</strain>
    </source>
</reference>
<dbReference type="GO" id="GO:0004620">
    <property type="term" value="F:phospholipase activity"/>
    <property type="evidence" value="ECO:0007669"/>
    <property type="project" value="TreeGrafter"/>
</dbReference>
<keyword evidence="1 4" id="KW-0378">Hydrolase</keyword>
<dbReference type="InterPro" id="IPR016035">
    <property type="entry name" value="Acyl_Trfase/lysoPLipase"/>
</dbReference>
<dbReference type="SUPFAM" id="SSF52151">
    <property type="entry name" value="FabD/lysophospholipase-like"/>
    <property type="match status" value="1"/>
</dbReference>
<evidence type="ECO:0000259" key="5">
    <source>
        <dbReference type="PROSITE" id="PS51635"/>
    </source>
</evidence>
<keyword evidence="3 4" id="KW-0443">Lipid metabolism</keyword>
<comment type="caution">
    <text evidence="4">Lacks conserved residue(s) required for the propagation of feature annotation.</text>
</comment>
<sequence length="602" mass="65153">MSDGRRFRRQLQRLTAAPVTNVPEALAALEFVESLSLSAPGDGGRCLVRTFAQHGGFAWLAQALAVLTQTRPSSASRSLAVPLSHAQLCEVPVVPLGLPARRDSPAPKDAVPRLLQFIARSLRLARYDALCTAARSPLLPLLTHLFVTHRELPVVTACVDSLGTLAATEREFALLILSAADVVGRMDALWPTLPTPPPASSATPSTASPVALWRRMAAALGIDMHHDGIGPGGRTSGGGRAAPFLPQWLRRGSATARCRGIRILSLDGGGTRALISIGILRELERRTDRRIHQLFDLIGGTSTGGILAIALGVAQRSLDECEQLYRDVSGKVFVAPSNRAGHWFGVGKLLLSRGYYDSAALESLLRSLAGDATLIDSRAVETAAADPPHVFCVSTLMSHTPATPYLHTNYAPPPGRTPRYRYSAHHRLYEALRATSAAPTYFDAFENGGQVFCDGALLVNNPTAIAYHEARLLWPDAPISALVSVGTGRCDVRLLKEQAARRGAADGHRDSIFELARTLLSSATDTEAVHHAILDLTHGRDFYFRLNPEIQPVNMDEARAEKLVELQAYGRHYVQQHRVVLEALAHKLLQAERPRTNIPSAM</sequence>